<dbReference type="eggNOG" id="ENOG5030MQY">
    <property type="taxonomic scope" value="Bacteria"/>
</dbReference>
<dbReference type="PATRIC" id="fig|1086011.3.peg.1763"/>
<evidence type="ECO:0000313" key="3">
    <source>
        <dbReference type="Proteomes" id="UP000005566"/>
    </source>
</evidence>
<keyword evidence="1" id="KW-0732">Signal</keyword>
<keyword evidence="3" id="KW-1185">Reference proteome</keyword>
<dbReference type="AlphaFoldDB" id="H7FR18"/>
<reference evidence="2 3" key="1">
    <citation type="journal article" date="2014" name="Acta Crystallogr. D">
        <title>Structure-based characterization and antifreeze properties of a hyperactive ice-binding protein from the Antarctic bacterium Flavobacterium frigoris PS1.</title>
        <authorList>
            <person name="Do H."/>
            <person name="Kim S.J."/>
            <person name="Kim H.J."/>
            <person name="Lee J.H."/>
        </authorList>
    </citation>
    <scope>NUCLEOTIDE SEQUENCE [LARGE SCALE GENOMIC DNA]</scope>
    <source>
        <strain evidence="2 3">PS1</strain>
    </source>
</reference>
<dbReference type="EMBL" id="AHKF01000017">
    <property type="protein sequence ID" value="EIA09038.1"/>
    <property type="molecule type" value="Genomic_DNA"/>
</dbReference>
<feature type="signal peptide" evidence="1">
    <location>
        <begin position="1"/>
        <end position="21"/>
    </location>
</feature>
<dbReference type="RefSeq" id="WP_007137981.1">
    <property type="nucleotide sequence ID" value="NZ_AHKF01000017.1"/>
</dbReference>
<protein>
    <submittedName>
        <fullName evidence="2">Uncharacterized protein</fullName>
    </submittedName>
</protein>
<evidence type="ECO:0000313" key="2">
    <source>
        <dbReference type="EMBL" id="EIA09038.1"/>
    </source>
</evidence>
<proteinExistence type="predicted"/>
<sequence length="135" mass="15459">MKIFIQNKLLLLLLMSAMSYSQTTNTVVKAKIEMEEMEGNVKITGTAENLSDILQSLTYKLSVIKKSNLNDNQSLNTQEGLFTLNPSETKRLSETQVNMEQNVEIIVLLLFYDENKQMIGKDRIVLGEEKKKRRS</sequence>
<evidence type="ECO:0000256" key="1">
    <source>
        <dbReference type="SAM" id="SignalP"/>
    </source>
</evidence>
<dbReference type="Proteomes" id="UP000005566">
    <property type="component" value="Unassembled WGS sequence"/>
</dbReference>
<feature type="chain" id="PRO_5003609941" evidence="1">
    <location>
        <begin position="22"/>
        <end position="135"/>
    </location>
</feature>
<organism evidence="2 3">
    <name type="scientific">Flavobacterium frigoris (strain PS1)</name>
    <dbReference type="NCBI Taxonomy" id="1086011"/>
    <lineage>
        <taxon>Bacteria</taxon>
        <taxon>Pseudomonadati</taxon>
        <taxon>Bacteroidota</taxon>
        <taxon>Flavobacteriia</taxon>
        <taxon>Flavobacteriales</taxon>
        <taxon>Flavobacteriaceae</taxon>
        <taxon>Flavobacterium</taxon>
    </lineage>
</organism>
<dbReference type="Gene3D" id="2.60.40.2420">
    <property type="match status" value="1"/>
</dbReference>
<dbReference type="InterPro" id="IPR053722">
    <property type="entry name" value="Curli_assembly_CsgC/AgfC"/>
</dbReference>
<accession>H7FR18</accession>
<comment type="caution">
    <text evidence="2">The sequence shown here is derived from an EMBL/GenBank/DDBJ whole genome shotgun (WGS) entry which is preliminary data.</text>
</comment>
<gene>
    <name evidence="2" type="ORF">HJ01_01804</name>
</gene>
<name>H7FR18_FLAFP</name>
<dbReference type="STRING" id="1086011.HJ01_01804"/>
<dbReference type="OrthoDB" id="1364048at2"/>